<reference evidence="3 4" key="1">
    <citation type="journal article" date="2015" name="BMC Genomics">
        <title>The genome of the truffle-parasite Tolypocladium ophioglossoides and the evolution of antifungal peptaibiotics.</title>
        <authorList>
            <person name="Quandt C.A."/>
            <person name="Bushley K.E."/>
            <person name="Spatafora J.W."/>
        </authorList>
    </citation>
    <scope>NUCLEOTIDE SEQUENCE [LARGE SCALE GENOMIC DNA]</scope>
    <source>
        <strain evidence="3 4">CBS 100239</strain>
    </source>
</reference>
<dbReference type="AlphaFoldDB" id="A0A0L0NGK7"/>
<dbReference type="Pfam" id="PF00433">
    <property type="entry name" value="Pkinase_C"/>
    <property type="match status" value="1"/>
</dbReference>
<dbReference type="Proteomes" id="UP000036947">
    <property type="component" value="Unassembled WGS sequence"/>
</dbReference>
<gene>
    <name evidence="3" type="ORF">TOPH_02001</name>
</gene>
<feature type="domain" description="Protein kinase C-terminal" evidence="2">
    <location>
        <begin position="64"/>
        <end position="100"/>
    </location>
</feature>
<sequence>MRSWNLIRCKFSSARLTARQKTPHGLAQTHNINSTCRESRPSPSISTSTTPMHRPDPKEADVLDATNCGPEFDSEPAQDSYVDDPVLSRMIQNRFAGFSYSHPAEELDDTGESIKDPSFVSTPWTMPWKPDG</sequence>
<keyword evidence="4" id="KW-1185">Reference proteome</keyword>
<evidence type="ECO:0000313" key="3">
    <source>
        <dbReference type="EMBL" id="KND93221.1"/>
    </source>
</evidence>
<feature type="compositionally biased region" description="Low complexity" evidence="1">
    <location>
        <begin position="41"/>
        <end position="51"/>
    </location>
</feature>
<evidence type="ECO:0000259" key="2">
    <source>
        <dbReference type="Pfam" id="PF00433"/>
    </source>
</evidence>
<comment type="caution">
    <text evidence="3">The sequence shown here is derived from an EMBL/GenBank/DDBJ whole genome shotgun (WGS) entry which is preliminary data.</text>
</comment>
<feature type="region of interest" description="Disordered" evidence="1">
    <location>
        <begin position="18"/>
        <end position="80"/>
    </location>
</feature>
<protein>
    <recommendedName>
        <fullName evidence="2">Protein kinase C-terminal domain-containing protein</fullName>
    </recommendedName>
</protein>
<dbReference type="GO" id="GO:0005524">
    <property type="term" value="F:ATP binding"/>
    <property type="evidence" value="ECO:0007669"/>
    <property type="project" value="InterPro"/>
</dbReference>
<accession>A0A0L0NGK7</accession>
<feature type="region of interest" description="Disordered" evidence="1">
    <location>
        <begin position="103"/>
        <end position="132"/>
    </location>
</feature>
<name>A0A0L0NGK7_TOLOC</name>
<dbReference type="InterPro" id="IPR017892">
    <property type="entry name" value="Pkinase_C"/>
</dbReference>
<evidence type="ECO:0000256" key="1">
    <source>
        <dbReference type="SAM" id="MobiDB-lite"/>
    </source>
</evidence>
<dbReference type="STRING" id="1163406.A0A0L0NGK7"/>
<dbReference type="OrthoDB" id="63267at2759"/>
<proteinExistence type="predicted"/>
<dbReference type="GO" id="GO:0004674">
    <property type="term" value="F:protein serine/threonine kinase activity"/>
    <property type="evidence" value="ECO:0007669"/>
    <property type="project" value="InterPro"/>
</dbReference>
<evidence type="ECO:0000313" key="4">
    <source>
        <dbReference type="Proteomes" id="UP000036947"/>
    </source>
</evidence>
<dbReference type="EMBL" id="LFRF01000004">
    <property type="protein sequence ID" value="KND93221.1"/>
    <property type="molecule type" value="Genomic_DNA"/>
</dbReference>
<organism evidence="3 4">
    <name type="scientific">Tolypocladium ophioglossoides (strain CBS 100239)</name>
    <name type="common">Snaketongue truffleclub</name>
    <name type="synonym">Elaphocordyceps ophioglossoides</name>
    <dbReference type="NCBI Taxonomy" id="1163406"/>
    <lineage>
        <taxon>Eukaryota</taxon>
        <taxon>Fungi</taxon>
        <taxon>Dikarya</taxon>
        <taxon>Ascomycota</taxon>
        <taxon>Pezizomycotina</taxon>
        <taxon>Sordariomycetes</taxon>
        <taxon>Hypocreomycetidae</taxon>
        <taxon>Hypocreales</taxon>
        <taxon>Ophiocordycipitaceae</taxon>
        <taxon>Tolypocladium</taxon>
    </lineage>
</organism>